<protein>
    <submittedName>
        <fullName evidence="2">Uncharacterized protein</fullName>
    </submittedName>
</protein>
<reference evidence="2" key="1">
    <citation type="submission" date="2021-02" db="EMBL/GenBank/DDBJ databases">
        <authorList>
            <person name="Dougan E. K."/>
            <person name="Rhodes N."/>
            <person name="Thang M."/>
            <person name="Chan C."/>
        </authorList>
    </citation>
    <scope>NUCLEOTIDE SEQUENCE</scope>
</reference>
<keyword evidence="1" id="KW-1133">Transmembrane helix</keyword>
<feature type="transmembrane region" description="Helical" evidence="1">
    <location>
        <begin position="168"/>
        <end position="192"/>
    </location>
</feature>
<gene>
    <name evidence="2" type="ORF">SNEC2469_LOCUS23321</name>
</gene>
<dbReference type="EMBL" id="CAJNJA010043381">
    <property type="protein sequence ID" value="CAE7793217.1"/>
    <property type="molecule type" value="Genomic_DNA"/>
</dbReference>
<evidence type="ECO:0000313" key="2">
    <source>
        <dbReference type="EMBL" id="CAE7793217.1"/>
    </source>
</evidence>
<name>A0A812YS33_9DINO</name>
<dbReference type="OrthoDB" id="407306at2759"/>
<proteinExistence type="predicted"/>
<keyword evidence="1" id="KW-0812">Transmembrane</keyword>
<evidence type="ECO:0000313" key="3">
    <source>
        <dbReference type="Proteomes" id="UP000601435"/>
    </source>
</evidence>
<keyword evidence="1" id="KW-0472">Membrane</keyword>
<organism evidence="2 3">
    <name type="scientific">Symbiodinium necroappetens</name>
    <dbReference type="NCBI Taxonomy" id="1628268"/>
    <lineage>
        <taxon>Eukaryota</taxon>
        <taxon>Sar</taxon>
        <taxon>Alveolata</taxon>
        <taxon>Dinophyceae</taxon>
        <taxon>Suessiales</taxon>
        <taxon>Symbiodiniaceae</taxon>
        <taxon>Symbiodinium</taxon>
    </lineage>
</organism>
<accession>A0A812YS33</accession>
<dbReference type="AlphaFoldDB" id="A0A812YS33"/>
<feature type="transmembrane region" description="Helical" evidence="1">
    <location>
        <begin position="204"/>
        <end position="225"/>
    </location>
</feature>
<comment type="caution">
    <text evidence="2">The sequence shown here is derived from an EMBL/GenBank/DDBJ whole genome shotgun (WGS) entry which is preliminary data.</text>
</comment>
<keyword evidence="3" id="KW-1185">Reference proteome</keyword>
<sequence>MRIFLGVGSQVPLIYIIQRLWQKVMDAERQFRTFSLQKVRCYCCSVNHLDKSGNSIPCDKEIIEDCIVEWYGSVEDFEVGVRTHVHDAFIEQVTRFPLGYQWTVGMTTCILWGQLDAIAARAHGGAYSYAASVLVVTMAWYLWITPTHFLIMIRIIAYMMQIWQSKSLLLRCFATCVGYMVIGVLTFVPHALQAVLYQVNPEPLIGSAVFWVVALCVALVSHYFLARPWKQGPGTAHAKDSI</sequence>
<evidence type="ECO:0000256" key="1">
    <source>
        <dbReference type="SAM" id="Phobius"/>
    </source>
</evidence>
<dbReference type="Proteomes" id="UP000601435">
    <property type="component" value="Unassembled WGS sequence"/>
</dbReference>